<comment type="caution">
    <text evidence="2">The sequence shown here is derived from an EMBL/GenBank/DDBJ whole genome shotgun (WGS) entry which is preliminary data.</text>
</comment>
<evidence type="ECO:0000256" key="1">
    <source>
        <dbReference type="SAM" id="SignalP"/>
    </source>
</evidence>
<keyword evidence="1" id="KW-0732">Signal</keyword>
<accession>A0A7W4LK93</accession>
<dbReference type="InterPro" id="IPR027584">
    <property type="entry name" value="TrbK_RP4"/>
</dbReference>
<dbReference type="PANTHER" id="PTHR39600">
    <property type="entry name" value="PEPTIDASE INHIBITOR I78 FAMILY PROTEIN"/>
    <property type="match status" value="1"/>
</dbReference>
<reference evidence="2 3" key="1">
    <citation type="submission" date="2020-08" db="EMBL/GenBank/DDBJ databases">
        <authorList>
            <person name="Kim C.M."/>
        </authorList>
    </citation>
    <scope>NUCLEOTIDE SEQUENCE [LARGE SCALE GENOMIC DNA]</scope>
    <source>
        <strain evidence="2 3">UL070</strain>
    </source>
</reference>
<dbReference type="NCBIfam" id="TIGR04359">
    <property type="entry name" value="TrbK_RP4"/>
    <property type="match status" value="1"/>
</dbReference>
<dbReference type="Proteomes" id="UP000542720">
    <property type="component" value="Unassembled WGS sequence"/>
</dbReference>
<dbReference type="EMBL" id="JACJUD010000002">
    <property type="protein sequence ID" value="MBB2494691.1"/>
    <property type="molecule type" value="Genomic_DNA"/>
</dbReference>
<dbReference type="PROSITE" id="PS51257">
    <property type="entry name" value="PROKAR_LIPOPROTEIN"/>
    <property type="match status" value="1"/>
</dbReference>
<sequence length="98" mass="10284">MNRLLPAAALLASALLAACASEPQAPETQGDGTCNAEAVQNLTGKRITSELAEEARAKAGANFLRVTTPNQPVTLDYNSQRLNIDIDDGDSIIRLSCG</sequence>
<gene>
    <name evidence="2" type="primary">trbK</name>
    <name evidence="2" type="ORF">H3H51_06635</name>
</gene>
<keyword evidence="3" id="KW-1185">Reference proteome</keyword>
<keyword evidence="2" id="KW-0449">Lipoprotein</keyword>
<dbReference type="Pfam" id="PF11720">
    <property type="entry name" value="Inhibitor_I78"/>
    <property type="match status" value="1"/>
</dbReference>
<feature type="chain" id="PRO_5031289077" evidence="1">
    <location>
        <begin position="21"/>
        <end position="98"/>
    </location>
</feature>
<organism evidence="2 3">
    <name type="scientific">Aquipseudomonas ullengensis</name>
    <dbReference type="NCBI Taxonomy" id="2759166"/>
    <lineage>
        <taxon>Bacteria</taxon>
        <taxon>Pseudomonadati</taxon>
        <taxon>Pseudomonadota</taxon>
        <taxon>Gammaproteobacteria</taxon>
        <taxon>Pseudomonadales</taxon>
        <taxon>Pseudomonadaceae</taxon>
        <taxon>Aquipseudomonas</taxon>
    </lineage>
</organism>
<proteinExistence type="predicted"/>
<protein>
    <submittedName>
        <fullName evidence="2">Entry exclusion lipoprotein TrbK</fullName>
    </submittedName>
</protein>
<dbReference type="PANTHER" id="PTHR39600:SF1">
    <property type="entry name" value="PEPTIDASE INHIBITOR I78 FAMILY PROTEIN"/>
    <property type="match status" value="1"/>
</dbReference>
<dbReference type="RefSeq" id="WP_183088263.1">
    <property type="nucleotide sequence ID" value="NZ_JACJUD010000002.1"/>
</dbReference>
<evidence type="ECO:0000313" key="3">
    <source>
        <dbReference type="Proteomes" id="UP000542720"/>
    </source>
</evidence>
<dbReference type="Gene3D" id="3.30.10.10">
    <property type="entry name" value="Trypsin Inhibitor V, subunit A"/>
    <property type="match status" value="1"/>
</dbReference>
<dbReference type="AlphaFoldDB" id="A0A7W4LK93"/>
<name>A0A7W4LK93_9GAMM</name>
<dbReference type="InterPro" id="IPR021719">
    <property type="entry name" value="Prot_inh_I78"/>
</dbReference>
<feature type="signal peptide" evidence="1">
    <location>
        <begin position="1"/>
        <end position="20"/>
    </location>
</feature>
<evidence type="ECO:0000313" key="2">
    <source>
        <dbReference type="EMBL" id="MBB2494691.1"/>
    </source>
</evidence>